<dbReference type="SUPFAM" id="SSF52172">
    <property type="entry name" value="CheY-like"/>
    <property type="match status" value="1"/>
</dbReference>
<dbReference type="InterPro" id="IPR011006">
    <property type="entry name" value="CheY-like_superfamily"/>
</dbReference>
<dbReference type="Gene3D" id="3.40.50.2300">
    <property type="match status" value="1"/>
</dbReference>
<name>A0A2M8PI29_9CHLR</name>
<comment type="caution">
    <text evidence="6">The sequence shown here is derived from an EMBL/GenBank/DDBJ whole genome shotgun (WGS) entry which is preliminary data.</text>
</comment>
<accession>A0A2M8PI29</accession>
<dbReference type="InterPro" id="IPR039420">
    <property type="entry name" value="WalR-like"/>
</dbReference>
<evidence type="ECO:0000256" key="4">
    <source>
        <dbReference type="PROSITE-ProRule" id="PRU00169"/>
    </source>
</evidence>
<dbReference type="PANTHER" id="PTHR48111">
    <property type="entry name" value="REGULATOR OF RPOS"/>
    <property type="match status" value="1"/>
</dbReference>
<feature type="modified residue" description="4-aspartylphosphate" evidence="4">
    <location>
        <position position="52"/>
    </location>
</feature>
<keyword evidence="3" id="KW-0238">DNA-binding</keyword>
<proteinExistence type="predicted"/>
<keyword evidence="2" id="KW-0902">Two-component regulatory system</keyword>
<dbReference type="InterPro" id="IPR001789">
    <property type="entry name" value="Sig_transdc_resp-reg_receiver"/>
</dbReference>
<evidence type="ECO:0000256" key="2">
    <source>
        <dbReference type="ARBA" id="ARBA00023012"/>
    </source>
</evidence>
<dbReference type="GO" id="GO:0005829">
    <property type="term" value="C:cytosol"/>
    <property type="evidence" value="ECO:0007669"/>
    <property type="project" value="TreeGrafter"/>
</dbReference>
<dbReference type="Proteomes" id="UP000229681">
    <property type="component" value="Unassembled WGS sequence"/>
</dbReference>
<evidence type="ECO:0000313" key="6">
    <source>
        <dbReference type="EMBL" id="PJF37209.1"/>
    </source>
</evidence>
<dbReference type="CDD" id="cd17574">
    <property type="entry name" value="REC_OmpR"/>
    <property type="match status" value="1"/>
</dbReference>
<feature type="domain" description="Response regulatory" evidence="5">
    <location>
        <begin position="3"/>
        <end position="119"/>
    </location>
</feature>
<gene>
    <name evidence="6" type="ORF">CUN49_01480</name>
</gene>
<keyword evidence="1 4" id="KW-0597">Phosphoprotein</keyword>
<evidence type="ECO:0000256" key="3">
    <source>
        <dbReference type="ARBA" id="ARBA00023125"/>
    </source>
</evidence>
<dbReference type="PANTHER" id="PTHR48111:SF40">
    <property type="entry name" value="PHOSPHATE REGULON TRANSCRIPTIONAL REGULATORY PROTEIN PHOB"/>
    <property type="match status" value="1"/>
</dbReference>
<dbReference type="SMART" id="SM00448">
    <property type="entry name" value="REC"/>
    <property type="match status" value="1"/>
</dbReference>
<dbReference type="GO" id="GO:0000156">
    <property type="term" value="F:phosphorelay response regulator activity"/>
    <property type="evidence" value="ECO:0007669"/>
    <property type="project" value="TreeGrafter"/>
</dbReference>
<dbReference type="EMBL" id="PGTM01000010">
    <property type="protein sequence ID" value="PJF37209.1"/>
    <property type="molecule type" value="Genomic_DNA"/>
</dbReference>
<protein>
    <recommendedName>
        <fullName evidence="5">Response regulatory domain-containing protein</fullName>
    </recommendedName>
</protein>
<evidence type="ECO:0000259" key="5">
    <source>
        <dbReference type="PROSITE" id="PS50110"/>
    </source>
</evidence>
<dbReference type="PROSITE" id="PS50110">
    <property type="entry name" value="RESPONSE_REGULATORY"/>
    <property type="match status" value="1"/>
</dbReference>
<organism evidence="6 7">
    <name type="scientific">Candidatus Thermofonsia Clade 1 bacterium</name>
    <dbReference type="NCBI Taxonomy" id="2364210"/>
    <lineage>
        <taxon>Bacteria</taxon>
        <taxon>Bacillati</taxon>
        <taxon>Chloroflexota</taxon>
        <taxon>Candidatus Thermofontia</taxon>
        <taxon>Candidatus Thermofonsia Clade 1</taxon>
    </lineage>
</organism>
<dbReference type="GO" id="GO:0032993">
    <property type="term" value="C:protein-DNA complex"/>
    <property type="evidence" value="ECO:0007669"/>
    <property type="project" value="TreeGrafter"/>
</dbReference>
<evidence type="ECO:0000313" key="7">
    <source>
        <dbReference type="Proteomes" id="UP000229681"/>
    </source>
</evidence>
<reference evidence="6 7" key="1">
    <citation type="submission" date="2017-11" db="EMBL/GenBank/DDBJ databases">
        <title>Evolution of Phototrophy in the Chloroflexi Phylum Driven by Horizontal Gene Transfer.</title>
        <authorList>
            <person name="Ward L.M."/>
            <person name="Hemp J."/>
            <person name="Shih P.M."/>
            <person name="Mcglynn S.E."/>
            <person name="Fischer W."/>
        </authorList>
    </citation>
    <scope>NUCLEOTIDE SEQUENCE [LARGE SCALE GENOMIC DNA]</scope>
    <source>
        <strain evidence="6">JP3_13</strain>
    </source>
</reference>
<sequence length="120" mass="13153">MSYILLAEDDRSLQFLVQRKLETEGYTVRSLADGSEALALALQERPSLLLLDIGLPSLTGFEVCREVKKHYGANSPPILIISTNGQDADVEAASDVGADDYLIKPFSLRDLAERVRAFLG</sequence>
<dbReference type="AlphaFoldDB" id="A0A2M8PI29"/>
<dbReference type="GO" id="GO:0000976">
    <property type="term" value="F:transcription cis-regulatory region binding"/>
    <property type="evidence" value="ECO:0007669"/>
    <property type="project" value="TreeGrafter"/>
</dbReference>
<dbReference type="Pfam" id="PF00072">
    <property type="entry name" value="Response_reg"/>
    <property type="match status" value="1"/>
</dbReference>
<dbReference type="GO" id="GO:0006355">
    <property type="term" value="P:regulation of DNA-templated transcription"/>
    <property type="evidence" value="ECO:0007669"/>
    <property type="project" value="TreeGrafter"/>
</dbReference>
<evidence type="ECO:0000256" key="1">
    <source>
        <dbReference type="ARBA" id="ARBA00022553"/>
    </source>
</evidence>